<dbReference type="Gene3D" id="3.40.50.620">
    <property type="entry name" value="HUPs"/>
    <property type="match status" value="1"/>
</dbReference>
<evidence type="ECO:0000256" key="3">
    <source>
        <dbReference type="ARBA" id="ARBA00022694"/>
    </source>
</evidence>
<protein>
    <recommendedName>
        <fullName evidence="7">tRNA(Ile)-lysidine synthase</fullName>
        <ecNumber evidence="7">6.3.4.19</ecNumber>
    </recommendedName>
    <alternativeName>
        <fullName evidence="7">tRNA(Ile)-2-lysyl-cytidine synthase</fullName>
    </alternativeName>
    <alternativeName>
        <fullName evidence="7">tRNA(Ile)-lysidine synthetase</fullName>
    </alternativeName>
</protein>
<dbReference type="EC" id="6.3.4.19" evidence="7"/>
<dbReference type="EMBL" id="CP012342">
    <property type="protein sequence ID" value="AKV59670.1"/>
    <property type="molecule type" value="Genomic_DNA"/>
</dbReference>
<dbReference type="STRING" id="156976.AK829_11670"/>
<keyword evidence="11" id="KW-1185">Reference proteome</keyword>
<feature type="domain" description="tRNA(Ile)-lysidine/2-thiocytidine synthase N-terminal" evidence="8">
    <location>
        <begin position="36"/>
        <end position="205"/>
    </location>
</feature>
<reference evidence="10 11" key="1">
    <citation type="submission" date="2015-08" db="EMBL/GenBank/DDBJ databases">
        <authorList>
            <person name="Babu N.S."/>
            <person name="Beckwith C.J."/>
            <person name="Beseler K.G."/>
            <person name="Brison A."/>
            <person name="Carone J.V."/>
            <person name="Caskin T.P."/>
            <person name="Diamond M."/>
            <person name="Durham M.E."/>
            <person name="Foxe J.M."/>
            <person name="Go M."/>
            <person name="Henderson B.A."/>
            <person name="Jones I.B."/>
            <person name="McGettigan J.A."/>
            <person name="Micheletti S.J."/>
            <person name="Nasrallah M.E."/>
            <person name="Ortiz D."/>
            <person name="Piller C.R."/>
            <person name="Privatt S.R."/>
            <person name="Schneider S.L."/>
            <person name="Sharp S."/>
            <person name="Smith T.C."/>
            <person name="Stanton J.D."/>
            <person name="Ullery H.E."/>
            <person name="Wilson R.J."/>
            <person name="Serrano M.G."/>
            <person name="Buck G."/>
            <person name="Lee V."/>
            <person name="Wang Y."/>
            <person name="Carvalho R."/>
            <person name="Voegtly L."/>
            <person name="Shi R."/>
            <person name="Duckworth R."/>
            <person name="Johnson A."/>
            <person name="Loviza R."/>
            <person name="Walstead R."/>
            <person name="Shah Z."/>
            <person name="Kiflezghi M."/>
            <person name="Wade K."/>
            <person name="Ball S.L."/>
            <person name="Bradley K.W."/>
            <person name="Asai D.J."/>
            <person name="Bowman C.A."/>
            <person name="Russell D.A."/>
            <person name="Pope W.H."/>
            <person name="Jacobs-Sera D."/>
            <person name="Hendrix R.W."/>
            <person name="Hatfull G.F."/>
        </authorList>
    </citation>
    <scope>NUCLEOTIDE SEQUENCE [LARGE SCALE GENOMIC DNA]</scope>
    <source>
        <strain evidence="10 11">PUDD_83A45</strain>
    </source>
</reference>
<evidence type="ECO:0000256" key="2">
    <source>
        <dbReference type="ARBA" id="ARBA00022598"/>
    </source>
</evidence>
<comment type="catalytic activity">
    <reaction evidence="6 7">
        <text>cytidine(34) in tRNA(Ile2) + L-lysine + ATP = lysidine(34) in tRNA(Ile2) + AMP + diphosphate + H(+)</text>
        <dbReference type="Rhea" id="RHEA:43744"/>
        <dbReference type="Rhea" id="RHEA-COMP:10625"/>
        <dbReference type="Rhea" id="RHEA-COMP:10670"/>
        <dbReference type="ChEBI" id="CHEBI:15378"/>
        <dbReference type="ChEBI" id="CHEBI:30616"/>
        <dbReference type="ChEBI" id="CHEBI:32551"/>
        <dbReference type="ChEBI" id="CHEBI:33019"/>
        <dbReference type="ChEBI" id="CHEBI:82748"/>
        <dbReference type="ChEBI" id="CHEBI:83665"/>
        <dbReference type="ChEBI" id="CHEBI:456215"/>
        <dbReference type="EC" id="6.3.4.19"/>
    </reaction>
</comment>
<evidence type="ECO:0000256" key="6">
    <source>
        <dbReference type="ARBA" id="ARBA00048539"/>
    </source>
</evidence>
<proteinExistence type="inferred from homology"/>
<dbReference type="InterPro" id="IPR012094">
    <property type="entry name" value="tRNA_Ile_lys_synt"/>
</dbReference>
<comment type="function">
    <text evidence="7">Ligates lysine onto the cytidine present at position 34 of the AUA codon-specific tRNA(Ile) that contains the anticodon CAU, in an ATP-dependent manner. Cytidine is converted to lysidine, thus changing the amino acid specificity of the tRNA from methionine to isoleucine.</text>
</comment>
<keyword evidence="3 7" id="KW-0819">tRNA processing</keyword>
<keyword evidence="4 7" id="KW-0547">Nucleotide-binding</keyword>
<comment type="subcellular location">
    <subcellularLocation>
        <location evidence="7">Cytoplasm</location>
    </subcellularLocation>
</comment>
<evidence type="ECO:0000256" key="5">
    <source>
        <dbReference type="ARBA" id="ARBA00022840"/>
    </source>
</evidence>
<dbReference type="GO" id="GO:0005524">
    <property type="term" value="F:ATP binding"/>
    <property type="evidence" value="ECO:0007669"/>
    <property type="project" value="UniProtKB-UniRule"/>
</dbReference>
<dbReference type="InterPro" id="IPR015262">
    <property type="entry name" value="tRNA_Ile_lys_synt_subst-bd"/>
</dbReference>
<evidence type="ECO:0000259" key="9">
    <source>
        <dbReference type="Pfam" id="PF09179"/>
    </source>
</evidence>
<dbReference type="PANTHER" id="PTHR43033">
    <property type="entry name" value="TRNA(ILE)-LYSIDINE SYNTHASE-RELATED"/>
    <property type="match status" value="1"/>
</dbReference>
<dbReference type="HAMAP" id="MF_01161">
    <property type="entry name" value="tRNA_Ile_lys_synt"/>
    <property type="match status" value="1"/>
</dbReference>
<evidence type="ECO:0000256" key="7">
    <source>
        <dbReference type="HAMAP-Rule" id="MF_01161"/>
    </source>
</evidence>
<name>A0A0K1RE18_9CORY</name>
<keyword evidence="1 7" id="KW-0963">Cytoplasm</keyword>
<feature type="binding site" evidence="7">
    <location>
        <begin position="41"/>
        <end position="46"/>
    </location>
    <ligand>
        <name>ATP</name>
        <dbReference type="ChEBI" id="CHEBI:30616"/>
    </ligand>
</feature>
<evidence type="ECO:0000259" key="8">
    <source>
        <dbReference type="Pfam" id="PF01171"/>
    </source>
</evidence>
<sequence length="322" mass="34366">MAEPFWPRKSPHFLACRRAVRLCWQTSHGGDTGGPVVIGLSGGPDSLALVAAALAEGVPVLAVVVNHNLQEGSAQVAGEAAVQARALGASTRIVHVDVDVERGGSVEAAARQARYAALFEVAAEAAGDRAEVWVAHTADDQAETLLLGALRGNPSGMLQRSGNLVRPFLYLRRADTVGACTELHLHPWHDPMNADPAFRRVAMRTEIIPALSELLGGDAVPALARTADRIAQSNEVIRELASASTEMDCEELAGLPAVVRRFRIHAWLVEKHVHPNGAQLDAIERLVTHWRGQVGVELAGSQAVKREAGRLVVVPCGREVAR</sequence>
<dbReference type="InterPro" id="IPR012795">
    <property type="entry name" value="tRNA_Ile_lys_synt_N"/>
</dbReference>
<dbReference type="RefSeq" id="WP_052206115.1">
    <property type="nucleotide sequence ID" value="NZ_CP012342.1"/>
</dbReference>
<dbReference type="Pfam" id="PF01171">
    <property type="entry name" value="ATP_bind_3"/>
    <property type="match status" value="1"/>
</dbReference>
<dbReference type="PANTHER" id="PTHR43033:SF1">
    <property type="entry name" value="TRNA(ILE)-LYSIDINE SYNTHASE-RELATED"/>
    <property type="match status" value="1"/>
</dbReference>
<evidence type="ECO:0000256" key="4">
    <source>
        <dbReference type="ARBA" id="ARBA00022741"/>
    </source>
</evidence>
<organism evidence="10 11">
    <name type="scientific">Corynebacterium riegelii</name>
    <dbReference type="NCBI Taxonomy" id="156976"/>
    <lineage>
        <taxon>Bacteria</taxon>
        <taxon>Bacillati</taxon>
        <taxon>Actinomycetota</taxon>
        <taxon>Actinomycetes</taxon>
        <taxon>Mycobacteriales</taxon>
        <taxon>Corynebacteriaceae</taxon>
        <taxon>Corynebacterium</taxon>
    </lineage>
</organism>
<comment type="domain">
    <text evidence="7">The N-terminal region contains the highly conserved SGGXDS motif, predicted to be a P-loop motif involved in ATP binding.</text>
</comment>
<dbReference type="PATRIC" id="fig|156976.3.peg.2359"/>
<dbReference type="InterPro" id="IPR011063">
    <property type="entry name" value="TilS/TtcA_N"/>
</dbReference>
<dbReference type="AlphaFoldDB" id="A0A0K1RE18"/>
<dbReference type="CDD" id="cd01992">
    <property type="entry name" value="TilS_N"/>
    <property type="match status" value="1"/>
</dbReference>
<dbReference type="NCBIfam" id="TIGR02432">
    <property type="entry name" value="lysidine_TilS_N"/>
    <property type="match status" value="1"/>
</dbReference>
<accession>A0A0K1RE18</accession>
<evidence type="ECO:0000313" key="11">
    <source>
        <dbReference type="Proteomes" id="UP000060016"/>
    </source>
</evidence>
<comment type="similarity">
    <text evidence="7">Belongs to the tRNA(Ile)-lysidine synthase family.</text>
</comment>
<keyword evidence="2 7" id="KW-0436">Ligase</keyword>
<gene>
    <name evidence="7" type="primary">tilS</name>
    <name evidence="10" type="ORF">AK829_11670</name>
</gene>
<dbReference type="Proteomes" id="UP000060016">
    <property type="component" value="Chromosome"/>
</dbReference>
<dbReference type="GO" id="GO:0005737">
    <property type="term" value="C:cytoplasm"/>
    <property type="evidence" value="ECO:0007669"/>
    <property type="project" value="UniProtKB-SubCell"/>
</dbReference>
<dbReference type="KEGG" id="crie:AK829_11670"/>
<dbReference type="SUPFAM" id="SSF52402">
    <property type="entry name" value="Adenine nucleotide alpha hydrolases-like"/>
    <property type="match status" value="1"/>
</dbReference>
<evidence type="ECO:0000256" key="1">
    <source>
        <dbReference type="ARBA" id="ARBA00022490"/>
    </source>
</evidence>
<feature type="domain" description="tRNA(Ile)-lysidine synthase substrate-binding" evidence="9">
    <location>
        <begin position="248"/>
        <end position="311"/>
    </location>
</feature>
<dbReference type="GO" id="GO:0006400">
    <property type="term" value="P:tRNA modification"/>
    <property type="evidence" value="ECO:0007669"/>
    <property type="project" value="UniProtKB-UniRule"/>
</dbReference>
<dbReference type="Pfam" id="PF09179">
    <property type="entry name" value="TilS"/>
    <property type="match status" value="1"/>
</dbReference>
<dbReference type="GO" id="GO:0032267">
    <property type="term" value="F:tRNA(Ile)-lysidine synthase activity"/>
    <property type="evidence" value="ECO:0007669"/>
    <property type="project" value="UniProtKB-EC"/>
</dbReference>
<evidence type="ECO:0000313" key="10">
    <source>
        <dbReference type="EMBL" id="AKV59670.1"/>
    </source>
</evidence>
<dbReference type="InterPro" id="IPR014729">
    <property type="entry name" value="Rossmann-like_a/b/a_fold"/>
</dbReference>
<keyword evidence="5 7" id="KW-0067">ATP-binding</keyword>